<proteinExistence type="predicted"/>
<evidence type="ECO:0000256" key="3">
    <source>
        <dbReference type="ARBA" id="ARBA00022842"/>
    </source>
</evidence>
<dbReference type="Pfam" id="PF00689">
    <property type="entry name" value="Cation_ATPase_C"/>
    <property type="match status" value="1"/>
</dbReference>
<dbReference type="PANTHER" id="PTHR24093">
    <property type="entry name" value="CATION TRANSPORTING ATPASE"/>
    <property type="match status" value="1"/>
</dbReference>
<dbReference type="GO" id="GO:0005886">
    <property type="term" value="C:plasma membrane"/>
    <property type="evidence" value="ECO:0007669"/>
    <property type="project" value="TreeGrafter"/>
</dbReference>
<evidence type="ECO:0000313" key="6">
    <source>
        <dbReference type="Proteomes" id="UP001165121"/>
    </source>
</evidence>
<dbReference type="AlphaFoldDB" id="A0A9W6XZ77"/>
<keyword evidence="6" id="KW-1185">Reference proteome</keyword>
<dbReference type="EMBL" id="BSXT01002425">
    <property type="protein sequence ID" value="GMF48899.1"/>
    <property type="molecule type" value="Genomic_DNA"/>
</dbReference>
<keyword evidence="2" id="KW-0479">Metal-binding</keyword>
<dbReference type="InterPro" id="IPR006068">
    <property type="entry name" value="ATPase_P-typ_cation-transptr_C"/>
</dbReference>
<evidence type="ECO:0000256" key="2">
    <source>
        <dbReference type="ARBA" id="ARBA00022723"/>
    </source>
</evidence>
<reference evidence="5" key="1">
    <citation type="submission" date="2023-04" db="EMBL/GenBank/DDBJ databases">
        <title>Phytophthora fragariaefolia NBRC 109709.</title>
        <authorList>
            <person name="Ichikawa N."/>
            <person name="Sato H."/>
            <person name="Tonouchi N."/>
        </authorList>
    </citation>
    <scope>NUCLEOTIDE SEQUENCE</scope>
    <source>
        <strain evidence="5">NBRC 109709</strain>
    </source>
</reference>
<evidence type="ECO:0000313" key="5">
    <source>
        <dbReference type="EMBL" id="GMF48899.1"/>
    </source>
</evidence>
<feature type="domain" description="Cation-transporting P-type ATPase C-terminal" evidence="4">
    <location>
        <begin position="15"/>
        <end position="67"/>
    </location>
</feature>
<dbReference type="Gene3D" id="1.20.1110.10">
    <property type="entry name" value="Calcium-transporting ATPase, transmembrane domain"/>
    <property type="match status" value="1"/>
</dbReference>
<keyword evidence="3" id="KW-0460">Magnesium</keyword>
<protein>
    <submittedName>
        <fullName evidence="5">Unnamed protein product</fullName>
    </submittedName>
</protein>
<dbReference type="InterPro" id="IPR023298">
    <property type="entry name" value="ATPase_P-typ_TM_dom_sf"/>
</dbReference>
<dbReference type="OrthoDB" id="71458at2759"/>
<dbReference type="SUPFAM" id="SSF81665">
    <property type="entry name" value="Calcium ATPase, transmembrane domain M"/>
    <property type="match status" value="1"/>
</dbReference>
<comment type="caution">
    <text evidence="5">The sequence shown here is derived from an EMBL/GenBank/DDBJ whole genome shotgun (WGS) entry which is preliminary data.</text>
</comment>
<comment type="subcellular location">
    <subcellularLocation>
        <location evidence="1">Endomembrane system</location>
        <topology evidence="1">Multi-pass membrane protein</topology>
    </subcellularLocation>
</comment>
<evidence type="ECO:0000259" key="4">
    <source>
        <dbReference type="Pfam" id="PF00689"/>
    </source>
</evidence>
<evidence type="ECO:0000256" key="1">
    <source>
        <dbReference type="ARBA" id="ARBA00004127"/>
    </source>
</evidence>
<sequence>MLAFIGAVAVEQSQLSTVQMLWVNLRMDSFASLALATEEPTQVLLERKPYPKTLPLISKKMTKNILGAPCQCFKKGVIHDIALSTASPHSKKCKLPSSLIPQ</sequence>
<dbReference type="Proteomes" id="UP001165121">
    <property type="component" value="Unassembled WGS sequence"/>
</dbReference>
<dbReference type="GO" id="GO:0005388">
    <property type="term" value="F:P-type calcium transporter activity"/>
    <property type="evidence" value="ECO:0007669"/>
    <property type="project" value="TreeGrafter"/>
</dbReference>
<name>A0A9W6XZ77_9STRA</name>
<gene>
    <name evidence="5" type="ORF">Pfra01_001910200</name>
</gene>
<dbReference type="GO" id="GO:0046872">
    <property type="term" value="F:metal ion binding"/>
    <property type="evidence" value="ECO:0007669"/>
    <property type="project" value="UniProtKB-KW"/>
</dbReference>
<dbReference type="GO" id="GO:0012505">
    <property type="term" value="C:endomembrane system"/>
    <property type="evidence" value="ECO:0007669"/>
    <property type="project" value="UniProtKB-SubCell"/>
</dbReference>
<accession>A0A9W6XZ77</accession>
<organism evidence="5 6">
    <name type="scientific">Phytophthora fragariaefolia</name>
    <dbReference type="NCBI Taxonomy" id="1490495"/>
    <lineage>
        <taxon>Eukaryota</taxon>
        <taxon>Sar</taxon>
        <taxon>Stramenopiles</taxon>
        <taxon>Oomycota</taxon>
        <taxon>Peronosporomycetes</taxon>
        <taxon>Peronosporales</taxon>
        <taxon>Peronosporaceae</taxon>
        <taxon>Phytophthora</taxon>
    </lineage>
</organism>
<dbReference type="PANTHER" id="PTHR24093:SF369">
    <property type="entry name" value="CALCIUM-TRANSPORTING ATPASE"/>
    <property type="match status" value="1"/>
</dbReference>